<protein>
    <submittedName>
        <fullName evidence="6">Glycolate oxidase</fullName>
        <ecNumber evidence="6">1.1.3.15</ecNumber>
    </submittedName>
</protein>
<evidence type="ECO:0000256" key="3">
    <source>
        <dbReference type="ARBA" id="ARBA00022827"/>
    </source>
</evidence>
<keyword evidence="2" id="KW-0285">Flavoprotein</keyword>
<evidence type="ECO:0000256" key="2">
    <source>
        <dbReference type="ARBA" id="ARBA00022630"/>
    </source>
</evidence>
<keyword evidence="3" id="KW-0274">FAD</keyword>
<dbReference type="Pfam" id="PF02913">
    <property type="entry name" value="FAD-oxidase_C"/>
    <property type="match status" value="1"/>
</dbReference>
<dbReference type="Proteomes" id="UP000732378">
    <property type="component" value="Unassembled WGS sequence"/>
</dbReference>
<evidence type="ECO:0000259" key="5">
    <source>
        <dbReference type="PROSITE" id="PS51387"/>
    </source>
</evidence>
<proteinExistence type="predicted"/>
<dbReference type="InterPro" id="IPR036318">
    <property type="entry name" value="FAD-bd_PCMH-like_sf"/>
</dbReference>
<gene>
    <name evidence="6" type="ORF">JOE61_003727</name>
</gene>
<feature type="domain" description="FAD-binding PCMH-type" evidence="5">
    <location>
        <begin position="37"/>
        <end position="216"/>
    </location>
</feature>
<dbReference type="EC" id="1.1.3.15" evidence="6"/>
<dbReference type="InterPro" id="IPR016169">
    <property type="entry name" value="FAD-bd_PCMH_sub2"/>
</dbReference>
<dbReference type="Gene3D" id="3.30.70.2740">
    <property type="match status" value="1"/>
</dbReference>
<dbReference type="InterPro" id="IPR004113">
    <property type="entry name" value="FAD-bd_oxidored_4_C"/>
</dbReference>
<evidence type="ECO:0000256" key="1">
    <source>
        <dbReference type="ARBA" id="ARBA00001974"/>
    </source>
</evidence>
<dbReference type="EMBL" id="JAFBBZ010000001">
    <property type="protein sequence ID" value="MBM7509913.1"/>
    <property type="molecule type" value="Genomic_DNA"/>
</dbReference>
<sequence length="459" mass="45916">MSTPFDRLGPDLVTTDPEVVASFARDEAALGVQGGAGGAGPLAVVSPRSTADVAAVLAIAHEHRVPVVVRGAGSGLSGAAAAPDGSVVLSTRRLARVLEVDPVERLAVVQPGVVTGDLRAAAADAGLFYPPDPGSVAFSTVGGNVATNAGGMCCVKYGVTGDFVLGLEVVLADGTVARTGRRTAKGVAGYDLTALVVGSEGTLGVITEITVRLLPAPGPARTLVATFPSLGAAGAAVAAVTRAGLDLSMLEVMDRTTLDAVDRLTGMGLGADGTPAAMLLAQGDGGSAAAVLEAMAVLCGDAGAEDVVVADDAVEGEALLEARRQALPALERLGDWILDDVCVPRGRVVDLLEGIERVAAAQALTIGVFGHAGDGNMHPTIVHDAADPASVAAAARAFDAITSLALDLGGTITGEHGVGRLKRDWLARELDPGAMAMSRAVKAALDPRGILNPGCVLEP</sequence>
<comment type="caution">
    <text evidence="6">The sequence shown here is derived from an EMBL/GenBank/DDBJ whole genome shotgun (WGS) entry which is preliminary data.</text>
</comment>
<dbReference type="InterPro" id="IPR016164">
    <property type="entry name" value="FAD-linked_Oxase-like_C"/>
</dbReference>
<evidence type="ECO:0000313" key="6">
    <source>
        <dbReference type="EMBL" id="MBM7509913.1"/>
    </source>
</evidence>
<dbReference type="InterPro" id="IPR016166">
    <property type="entry name" value="FAD-bd_PCMH"/>
</dbReference>
<dbReference type="InterPro" id="IPR006094">
    <property type="entry name" value="Oxid_FAD_bind_N"/>
</dbReference>
<organism evidence="6 7">
    <name type="scientific">Nocardioides salarius</name>
    <dbReference type="NCBI Taxonomy" id="374513"/>
    <lineage>
        <taxon>Bacteria</taxon>
        <taxon>Bacillati</taxon>
        <taxon>Actinomycetota</taxon>
        <taxon>Actinomycetes</taxon>
        <taxon>Propionibacteriales</taxon>
        <taxon>Nocardioidaceae</taxon>
        <taxon>Nocardioides</taxon>
    </lineage>
</organism>
<keyword evidence="7" id="KW-1185">Reference proteome</keyword>
<evidence type="ECO:0000313" key="7">
    <source>
        <dbReference type="Proteomes" id="UP000732378"/>
    </source>
</evidence>
<dbReference type="PANTHER" id="PTHR42934">
    <property type="entry name" value="GLYCOLATE OXIDASE SUBUNIT GLCD"/>
    <property type="match status" value="1"/>
</dbReference>
<dbReference type="InterPro" id="IPR051914">
    <property type="entry name" value="FAD-linked_OxidoTrans_Type4"/>
</dbReference>
<accession>A0ABS2MFF1</accession>
<dbReference type="InterPro" id="IPR016171">
    <property type="entry name" value="Vanillyl_alc_oxidase_C-sub2"/>
</dbReference>
<evidence type="ECO:0000256" key="4">
    <source>
        <dbReference type="ARBA" id="ARBA00023002"/>
    </source>
</evidence>
<dbReference type="PANTHER" id="PTHR42934:SF2">
    <property type="entry name" value="GLYCOLATE OXIDASE SUBUNIT GLCD"/>
    <property type="match status" value="1"/>
</dbReference>
<name>A0ABS2MFF1_9ACTN</name>
<dbReference type="Gene3D" id="1.10.45.10">
    <property type="entry name" value="Vanillyl-alcohol Oxidase, Chain A, domain 4"/>
    <property type="match status" value="1"/>
</dbReference>
<dbReference type="SUPFAM" id="SSF55103">
    <property type="entry name" value="FAD-linked oxidases, C-terminal domain"/>
    <property type="match status" value="1"/>
</dbReference>
<comment type="cofactor">
    <cofactor evidence="1">
        <name>FAD</name>
        <dbReference type="ChEBI" id="CHEBI:57692"/>
    </cofactor>
</comment>
<dbReference type="GO" id="GO:0003973">
    <property type="term" value="F:(S)-2-hydroxy-acid oxidase activity"/>
    <property type="evidence" value="ECO:0007669"/>
    <property type="project" value="UniProtKB-EC"/>
</dbReference>
<dbReference type="Gene3D" id="3.30.465.10">
    <property type="match status" value="1"/>
</dbReference>
<reference evidence="6 7" key="1">
    <citation type="submission" date="2021-01" db="EMBL/GenBank/DDBJ databases">
        <title>Sequencing the genomes of 1000 actinobacteria strains.</title>
        <authorList>
            <person name="Klenk H.-P."/>
        </authorList>
    </citation>
    <scope>NUCLEOTIDE SEQUENCE [LARGE SCALE GENOMIC DNA]</scope>
    <source>
        <strain evidence="6 7">DSM 18239</strain>
    </source>
</reference>
<dbReference type="Pfam" id="PF01565">
    <property type="entry name" value="FAD_binding_4"/>
    <property type="match status" value="1"/>
</dbReference>
<dbReference type="SUPFAM" id="SSF56176">
    <property type="entry name" value="FAD-binding/transporter-associated domain-like"/>
    <property type="match status" value="1"/>
</dbReference>
<dbReference type="PROSITE" id="PS51387">
    <property type="entry name" value="FAD_PCMH"/>
    <property type="match status" value="1"/>
</dbReference>
<keyword evidence="4 6" id="KW-0560">Oxidoreductase</keyword>
<dbReference type="RefSeq" id="WP_193667446.1">
    <property type="nucleotide sequence ID" value="NZ_JACDTV010000002.1"/>
</dbReference>